<dbReference type="Pfam" id="PF20636">
    <property type="entry name" value="SMN_G2-BD"/>
    <property type="match status" value="1"/>
</dbReference>
<dbReference type="Pfam" id="PF20635">
    <property type="entry name" value="SMN_YG-box"/>
    <property type="match status" value="1"/>
</dbReference>
<sequence>MDSASLPTLSEIRVAAMGKSKRAKDLTHEEIWDDSALVRSWDDAVEEYQLYHSIQAKGENVEDVLRQAEEAGLADEDGALVTGEDAAGDVSMEVETDEDGTATGSASQLPQSVTQAPQQSTEKGPPPAAAPGPTSSIGNMPMPEALLSQVQDETLKRLMMSWYFAGYYTGLYEGQQQANQGKS</sequence>
<comment type="similarity">
    <text evidence="2">Belongs to the SMN family.</text>
</comment>
<dbReference type="OrthoDB" id="197400at2759"/>
<feature type="region of interest" description="Disordered" evidence="6">
    <location>
        <begin position="72"/>
        <end position="145"/>
    </location>
</feature>
<feature type="domain" description="Survival Motor Neuron Gemin2-binding" evidence="7">
    <location>
        <begin position="29"/>
        <end position="49"/>
    </location>
</feature>
<dbReference type="GeneID" id="83184465"/>
<dbReference type="AlphaFoldDB" id="A0A9W9M6W4"/>
<dbReference type="Proteomes" id="UP001150904">
    <property type="component" value="Unassembled WGS sequence"/>
</dbReference>
<keyword evidence="5" id="KW-0539">Nucleus</keyword>
<dbReference type="CDD" id="cd22852">
    <property type="entry name" value="SMN_C"/>
    <property type="match status" value="1"/>
</dbReference>
<comment type="caution">
    <text evidence="8">The sequence shown here is derived from an EMBL/GenBank/DDBJ whole genome shotgun (WGS) entry which is preliminary data.</text>
</comment>
<evidence type="ECO:0000259" key="7">
    <source>
        <dbReference type="Pfam" id="PF20636"/>
    </source>
</evidence>
<name>A0A9W9M6W4_9EURO</name>
<dbReference type="PANTHER" id="PTHR39267:SF1">
    <property type="entry name" value="SURVIVAL MOTOR NEURON PROTEIN"/>
    <property type="match status" value="1"/>
</dbReference>
<accession>A0A9W9M6W4</accession>
<evidence type="ECO:0000256" key="5">
    <source>
        <dbReference type="ARBA" id="ARBA00023242"/>
    </source>
</evidence>
<protein>
    <recommendedName>
        <fullName evidence="7">Survival Motor Neuron Gemin2-binding domain-containing protein</fullName>
    </recommendedName>
</protein>
<evidence type="ECO:0000256" key="4">
    <source>
        <dbReference type="ARBA" id="ARBA00023187"/>
    </source>
</evidence>
<dbReference type="EMBL" id="JAPQKR010000016">
    <property type="protein sequence ID" value="KAJ5191123.1"/>
    <property type="molecule type" value="Genomic_DNA"/>
</dbReference>
<dbReference type="PANTHER" id="PTHR39267">
    <property type="entry name" value="SURVIVAL MOTOR NEURON-LIKE PROTEIN 1"/>
    <property type="match status" value="1"/>
</dbReference>
<proteinExistence type="inferred from homology"/>
<dbReference type="RefSeq" id="XP_058304063.1">
    <property type="nucleotide sequence ID" value="XM_058457164.1"/>
</dbReference>
<dbReference type="GO" id="GO:0006397">
    <property type="term" value="P:mRNA processing"/>
    <property type="evidence" value="ECO:0007669"/>
    <property type="project" value="UniProtKB-KW"/>
</dbReference>
<evidence type="ECO:0000313" key="8">
    <source>
        <dbReference type="EMBL" id="KAJ5191123.1"/>
    </source>
</evidence>
<keyword evidence="3" id="KW-0507">mRNA processing</keyword>
<dbReference type="InterPro" id="IPR047313">
    <property type="entry name" value="SMN_C"/>
</dbReference>
<reference evidence="8" key="1">
    <citation type="submission" date="2022-12" db="EMBL/GenBank/DDBJ databases">
        <authorList>
            <person name="Petersen C."/>
        </authorList>
    </citation>
    <scope>NUCLEOTIDE SEQUENCE</scope>
    <source>
        <strain evidence="8">IBT 15544</strain>
    </source>
</reference>
<dbReference type="CDD" id="cd22851">
    <property type="entry name" value="SMN_N"/>
    <property type="match status" value="1"/>
</dbReference>
<evidence type="ECO:0000256" key="6">
    <source>
        <dbReference type="SAM" id="MobiDB-lite"/>
    </source>
</evidence>
<dbReference type="InterPro" id="IPR049481">
    <property type="entry name" value="SMN_G2-BD"/>
</dbReference>
<keyword evidence="9" id="KW-1185">Reference proteome</keyword>
<dbReference type="GO" id="GO:0005634">
    <property type="term" value="C:nucleus"/>
    <property type="evidence" value="ECO:0007669"/>
    <property type="project" value="UniProtKB-SubCell"/>
</dbReference>
<organism evidence="8 9">
    <name type="scientific">Penicillium cinerascens</name>
    <dbReference type="NCBI Taxonomy" id="70096"/>
    <lineage>
        <taxon>Eukaryota</taxon>
        <taxon>Fungi</taxon>
        <taxon>Dikarya</taxon>
        <taxon>Ascomycota</taxon>
        <taxon>Pezizomycotina</taxon>
        <taxon>Eurotiomycetes</taxon>
        <taxon>Eurotiomycetidae</taxon>
        <taxon>Eurotiales</taxon>
        <taxon>Aspergillaceae</taxon>
        <taxon>Penicillium</taxon>
    </lineage>
</organism>
<keyword evidence="4" id="KW-0508">mRNA splicing</keyword>
<dbReference type="GO" id="GO:0008380">
    <property type="term" value="P:RNA splicing"/>
    <property type="evidence" value="ECO:0007669"/>
    <property type="project" value="UniProtKB-KW"/>
</dbReference>
<evidence type="ECO:0000256" key="3">
    <source>
        <dbReference type="ARBA" id="ARBA00022664"/>
    </source>
</evidence>
<evidence type="ECO:0000313" key="9">
    <source>
        <dbReference type="Proteomes" id="UP001150904"/>
    </source>
</evidence>
<gene>
    <name evidence="8" type="ORF">N7498_010108</name>
</gene>
<evidence type="ECO:0000256" key="1">
    <source>
        <dbReference type="ARBA" id="ARBA00004123"/>
    </source>
</evidence>
<evidence type="ECO:0000256" key="2">
    <source>
        <dbReference type="ARBA" id="ARBA00005371"/>
    </source>
</evidence>
<reference evidence="8" key="2">
    <citation type="journal article" date="2023" name="IMA Fungus">
        <title>Comparative genomic study of the Penicillium genus elucidates a diverse pangenome and 15 lateral gene transfer events.</title>
        <authorList>
            <person name="Petersen C."/>
            <person name="Sorensen T."/>
            <person name="Nielsen M.R."/>
            <person name="Sondergaard T.E."/>
            <person name="Sorensen J.L."/>
            <person name="Fitzpatrick D.A."/>
            <person name="Frisvad J.C."/>
            <person name="Nielsen K.L."/>
        </authorList>
    </citation>
    <scope>NUCLEOTIDE SEQUENCE</scope>
    <source>
        <strain evidence="8">IBT 15544</strain>
    </source>
</reference>
<comment type="subcellular location">
    <subcellularLocation>
        <location evidence="1">Nucleus</location>
    </subcellularLocation>
</comment>
<dbReference type="InterPro" id="IPR040424">
    <property type="entry name" value="Smn1"/>
</dbReference>
<feature type="compositionally biased region" description="Polar residues" evidence="6">
    <location>
        <begin position="102"/>
        <end position="122"/>
    </location>
</feature>